<dbReference type="InterPro" id="IPR017900">
    <property type="entry name" value="4Fe4S_Fe_S_CS"/>
</dbReference>
<dbReference type="InterPro" id="IPR050572">
    <property type="entry name" value="Fe-S_Ferredoxin"/>
</dbReference>
<feature type="domain" description="4Fe-4S ferredoxin-type" evidence="5">
    <location>
        <begin position="1"/>
        <end position="30"/>
    </location>
</feature>
<dbReference type="GO" id="GO:0046872">
    <property type="term" value="F:metal ion binding"/>
    <property type="evidence" value="ECO:0007669"/>
    <property type="project" value="UniProtKB-KW"/>
</dbReference>
<organism evidence="6 7">
    <name type="scientific">Azospirillum brasilense</name>
    <dbReference type="NCBI Taxonomy" id="192"/>
    <lineage>
        <taxon>Bacteria</taxon>
        <taxon>Pseudomonadati</taxon>
        <taxon>Pseudomonadota</taxon>
        <taxon>Alphaproteobacteria</taxon>
        <taxon>Rhodospirillales</taxon>
        <taxon>Azospirillaceae</taxon>
        <taxon>Azospirillum</taxon>
    </lineage>
</organism>
<evidence type="ECO:0000313" key="7">
    <source>
        <dbReference type="Proteomes" id="UP000298596"/>
    </source>
</evidence>
<dbReference type="PANTHER" id="PTHR43687">
    <property type="entry name" value="ADENYLYLSULFATE REDUCTASE, BETA SUBUNIT"/>
    <property type="match status" value="1"/>
</dbReference>
<evidence type="ECO:0000256" key="3">
    <source>
        <dbReference type="ARBA" id="ARBA00023004"/>
    </source>
</evidence>
<dbReference type="Pfam" id="PF13187">
    <property type="entry name" value="Fer4_9"/>
    <property type="match status" value="1"/>
</dbReference>
<dbReference type="PROSITE" id="PS51379">
    <property type="entry name" value="4FE4S_FER_2"/>
    <property type="match status" value="2"/>
</dbReference>
<accession>A0A4D8Q6F7</accession>
<dbReference type="GO" id="GO:0051539">
    <property type="term" value="F:4 iron, 4 sulfur cluster binding"/>
    <property type="evidence" value="ECO:0007669"/>
    <property type="project" value="UniProtKB-KW"/>
</dbReference>
<keyword evidence="1" id="KW-0004">4Fe-4S</keyword>
<evidence type="ECO:0000259" key="5">
    <source>
        <dbReference type="PROSITE" id="PS51379"/>
    </source>
</evidence>
<evidence type="ECO:0000256" key="4">
    <source>
        <dbReference type="ARBA" id="ARBA00023014"/>
    </source>
</evidence>
<keyword evidence="4" id="KW-0411">Iron-sulfur</keyword>
<keyword evidence="3" id="KW-0408">Iron</keyword>
<dbReference type="PANTHER" id="PTHR43687:SF4">
    <property type="entry name" value="BLR5484 PROTEIN"/>
    <property type="match status" value="1"/>
</dbReference>
<keyword evidence="2" id="KW-0479">Metal-binding</keyword>
<sequence>MIALISESRCAACGTCVRVCPTGVFDERPGDLPVIARQNDCQSCFLCEIHCPTDALYVDPDADRPATVDEAALAASGALGSYARALGWNRGRMGGTAEDLTLHLRAASAVQAQSLKPGNNAA</sequence>
<name>A0A4D8Q6F7_AZOBR</name>
<gene>
    <name evidence="6" type="ORF">D3867_00325</name>
</gene>
<dbReference type="PROSITE" id="PS00198">
    <property type="entry name" value="4FE4S_FER_1"/>
    <property type="match status" value="2"/>
</dbReference>
<protein>
    <submittedName>
        <fullName evidence="6">Ferredoxin family protein</fullName>
    </submittedName>
</protein>
<proteinExistence type="predicted"/>
<dbReference type="Proteomes" id="UP000298596">
    <property type="component" value="Chromosome"/>
</dbReference>
<dbReference type="InterPro" id="IPR017896">
    <property type="entry name" value="4Fe4S_Fe-S-bd"/>
</dbReference>
<evidence type="ECO:0000313" key="6">
    <source>
        <dbReference type="EMBL" id="QCO03119.1"/>
    </source>
</evidence>
<evidence type="ECO:0000256" key="2">
    <source>
        <dbReference type="ARBA" id="ARBA00022723"/>
    </source>
</evidence>
<feature type="domain" description="4Fe-4S ferredoxin-type" evidence="5">
    <location>
        <begin position="31"/>
        <end position="61"/>
    </location>
</feature>
<reference evidence="6 7" key="1">
    <citation type="submission" date="2018-09" db="EMBL/GenBank/DDBJ databases">
        <title>Whole genome based analysis of evolution and adaptive divergence in Indian and Brazilian strains of Azospirillum brasilense.</title>
        <authorList>
            <person name="Singh C."/>
            <person name="Tripathi A.K."/>
        </authorList>
    </citation>
    <scope>NUCLEOTIDE SEQUENCE [LARGE SCALE GENOMIC DNA]</scope>
    <source>
        <strain evidence="6 7">MTCC4036</strain>
    </source>
</reference>
<dbReference type="AlphaFoldDB" id="A0A4D8Q6F7"/>
<dbReference type="EMBL" id="CP032330">
    <property type="protein sequence ID" value="QCO03119.1"/>
    <property type="molecule type" value="Genomic_DNA"/>
</dbReference>
<dbReference type="SUPFAM" id="SSF54862">
    <property type="entry name" value="4Fe-4S ferredoxins"/>
    <property type="match status" value="1"/>
</dbReference>
<evidence type="ECO:0000256" key="1">
    <source>
        <dbReference type="ARBA" id="ARBA00022485"/>
    </source>
</evidence>
<dbReference type="Gene3D" id="3.30.70.20">
    <property type="match status" value="1"/>
</dbReference>